<keyword evidence="4" id="KW-0732">Signal</keyword>
<keyword evidence="1" id="KW-0697">Rotamase</keyword>
<evidence type="ECO:0000313" key="6">
    <source>
        <dbReference type="Proteomes" id="UP000515156"/>
    </source>
</evidence>
<dbReference type="AlphaFoldDB" id="A0A6P7YBH7"/>
<dbReference type="PANTHER" id="PTHR44927">
    <property type="entry name" value="FK506-BINDING PROTEIN 15"/>
    <property type="match status" value="1"/>
</dbReference>
<feature type="region of interest" description="Disordered" evidence="3">
    <location>
        <begin position="849"/>
        <end position="876"/>
    </location>
</feature>
<dbReference type="Pfam" id="PF23649">
    <property type="entry name" value="FKBP15"/>
    <property type="match status" value="1"/>
</dbReference>
<dbReference type="SUPFAM" id="SSF54534">
    <property type="entry name" value="FKBP-like"/>
    <property type="match status" value="1"/>
</dbReference>
<organism evidence="6 7">
    <name type="scientific">Microcaecilia unicolor</name>
    <dbReference type="NCBI Taxonomy" id="1415580"/>
    <lineage>
        <taxon>Eukaryota</taxon>
        <taxon>Metazoa</taxon>
        <taxon>Chordata</taxon>
        <taxon>Craniata</taxon>
        <taxon>Vertebrata</taxon>
        <taxon>Euteleostomi</taxon>
        <taxon>Amphibia</taxon>
        <taxon>Gymnophiona</taxon>
        <taxon>Siphonopidae</taxon>
        <taxon>Microcaecilia</taxon>
    </lineage>
</organism>
<dbReference type="FunCoup" id="A0A6P7YBH7">
    <property type="interactions" value="912"/>
</dbReference>
<feature type="coiled-coil region" evidence="2">
    <location>
        <begin position="656"/>
        <end position="789"/>
    </location>
</feature>
<dbReference type="InterPro" id="IPR056598">
    <property type="entry name" value="FKBP-15_dom"/>
</dbReference>
<feature type="compositionally biased region" description="Acidic residues" evidence="3">
    <location>
        <begin position="1154"/>
        <end position="1169"/>
    </location>
</feature>
<accession>A0A6P7YBH7</accession>
<dbReference type="GeneID" id="115472314"/>
<protein>
    <recommendedName>
        <fullName evidence="1">peptidylprolyl isomerase</fullName>
        <ecNumber evidence="1">5.2.1.8</ecNumber>
    </recommendedName>
</protein>
<feature type="coiled-coil region" evidence="2">
    <location>
        <begin position="571"/>
        <end position="619"/>
    </location>
</feature>
<evidence type="ECO:0000256" key="4">
    <source>
        <dbReference type="SAM" id="SignalP"/>
    </source>
</evidence>
<feature type="region of interest" description="Disordered" evidence="3">
    <location>
        <begin position="1097"/>
        <end position="1117"/>
    </location>
</feature>
<feature type="region of interest" description="Disordered" evidence="3">
    <location>
        <begin position="1032"/>
        <end position="1070"/>
    </location>
</feature>
<keyword evidence="1" id="KW-0413">Isomerase</keyword>
<evidence type="ECO:0000256" key="3">
    <source>
        <dbReference type="SAM" id="MobiDB-lite"/>
    </source>
</evidence>
<evidence type="ECO:0000259" key="5">
    <source>
        <dbReference type="PROSITE" id="PS50059"/>
    </source>
</evidence>
<feature type="compositionally biased region" description="Basic and acidic residues" evidence="3">
    <location>
        <begin position="1034"/>
        <end position="1049"/>
    </location>
</feature>
<dbReference type="GO" id="GO:0030426">
    <property type="term" value="C:growth cone"/>
    <property type="evidence" value="ECO:0007669"/>
    <property type="project" value="TreeGrafter"/>
</dbReference>
<feature type="compositionally biased region" description="Basic and acidic residues" evidence="3">
    <location>
        <begin position="1057"/>
        <end position="1070"/>
    </location>
</feature>
<dbReference type="CTD" id="23307"/>
<proteinExistence type="predicted"/>
<dbReference type="RefSeq" id="XP_030062403.1">
    <property type="nucleotide sequence ID" value="XM_030206543.1"/>
</dbReference>
<evidence type="ECO:0000313" key="7">
    <source>
        <dbReference type="RefSeq" id="XP_030062403.1"/>
    </source>
</evidence>
<gene>
    <name evidence="7" type="primary">FKBP15</name>
</gene>
<dbReference type="InParanoid" id="A0A6P7YBH7"/>
<name>A0A6P7YBH7_9AMPH</name>
<dbReference type="InterPro" id="IPR046357">
    <property type="entry name" value="PPIase_dom_sf"/>
</dbReference>
<sequence length="1169" mass="130602">MRKRMWIFFLLQEVLCFHLLVDKHKYPTDSGIMRMTNGKKIIRTKLASLFGLDQTMSGQENESFQYTAPKQPKKGQSVAADKKTSNVAAVGAPQVLFATAVHAYRFVKGQYVKQGKFGVAVLANHTTKEYWILLYVSQQQPVTTARIHPEFIFTVQPNNYSNFYDDQRENWSVMFESEKAACDFNKQICIAKWNCRSSQDSVLYQELVLGEGQAVEVGDLIEVAYTGWLFQNHELGQVFDSSINKDKFLRLKLGSGKVIKGWEEGMVGLKKGGKRLVIISPALAYGCQGVAKCVPPNSTLVFEVEVKRVKLKDSGSDRQSIDSRDLAAQFPVSSTDGFSTEFPILPPIHGEPAVRAKSNSISEQLTNPDVAKAKLISRMAKMGQPMLPFLAGTPALHPDSSGSELEDLRDSAHSVVPLPVRHTPQLSHVIPPQLASQVPEHKVSGLESASAALLPIATVQTQPTGPGETQSFQPYTGVAYTYPSGPTPSSQLQATGQMYSALISQPPHFQASGDVTSFLMTEARQHNTEIRMVFNKVADKIDQLAYKVGEIQKQNAGDSLLPRLSSVTMETAMIMNNIQRIIQENERLKQEVFEKSSRIEEQNEKISALIQRNQRYVEQSNLLMEQRNDSLKSTTENTQARVLHVEQEKAKVAEELTTATGQISRLQLELTAHQKEEMELQSQLTTAQQETEKHRQQLNLLQAQLTELQETSEHVQSNLKAEKQSCKQLEVKITSLEEEVVDLMAEKKSLEKNLAEWKKKSQLERQQAAEEMEEIHMSYQAELERLRQAFIKARTSTDQAAEQVKKIMNNVFQHLRGEFKLEGVYSGRALLNVVMNTIKTVTLQLLHRQADQEKQESSSEEEETTLGKMMGKSAEGVQEEIPPKLDEKLQAIVNNIQAQNSEHQVETKDLKLSSTASTKEVNLSKAQEEEPFKQRSSKVQEEEPVTIKTVLPISQETPEPFTQLLAADVGCMVLGRTVMEEALPLMLSEHSEVPTGNRTIQNEGNLEPIVEVAIEEGSISETTARVAEALMGISKEEDQEGRKAKELEKQGPTSPLRNKEDVDSCDKAGEPVSLRDKSVLVVTTLDMTEVNVNKDWSSSELNNSIPSVYEDESDNEGLFKMASPKLLKLDASSREEEEEDVSMKGRPPSAPLFGDDDDDDDNDDLDWLG</sequence>
<dbReference type="Proteomes" id="UP000515156">
    <property type="component" value="Chromosome 6"/>
</dbReference>
<feature type="compositionally biased region" description="Polar residues" evidence="3">
    <location>
        <begin position="912"/>
        <end position="925"/>
    </location>
</feature>
<dbReference type="PANTHER" id="PTHR44927:SF1">
    <property type="entry name" value="FK506-BINDING PROTEIN 15"/>
    <property type="match status" value="1"/>
</dbReference>
<dbReference type="KEGG" id="muo:115472314"/>
<dbReference type="Gene3D" id="1.10.287.1490">
    <property type="match status" value="1"/>
</dbReference>
<keyword evidence="2" id="KW-0175">Coiled coil</keyword>
<feature type="signal peptide" evidence="4">
    <location>
        <begin position="1"/>
        <end position="16"/>
    </location>
</feature>
<keyword evidence="6" id="KW-1185">Reference proteome</keyword>
<evidence type="ECO:0000256" key="2">
    <source>
        <dbReference type="SAM" id="Coils"/>
    </source>
</evidence>
<feature type="compositionally biased region" description="Basic and acidic residues" evidence="3">
    <location>
        <begin position="926"/>
        <end position="940"/>
    </location>
</feature>
<dbReference type="GO" id="GO:0003755">
    <property type="term" value="F:peptidyl-prolyl cis-trans isomerase activity"/>
    <property type="evidence" value="ECO:0007669"/>
    <property type="project" value="UniProtKB-KW"/>
</dbReference>
<dbReference type="Pfam" id="PF00254">
    <property type="entry name" value="FKBP_C"/>
    <property type="match status" value="1"/>
</dbReference>
<dbReference type="EC" id="5.2.1.8" evidence="1"/>
<dbReference type="PROSITE" id="PS50059">
    <property type="entry name" value="FKBP_PPIASE"/>
    <property type="match status" value="1"/>
</dbReference>
<reference evidence="7" key="1">
    <citation type="submission" date="2025-08" db="UniProtKB">
        <authorList>
            <consortium name="RefSeq"/>
        </authorList>
    </citation>
    <scope>IDENTIFICATION</scope>
</reference>
<feature type="region of interest" description="Disordered" evidence="3">
    <location>
        <begin position="900"/>
        <end position="940"/>
    </location>
</feature>
<comment type="catalytic activity">
    <reaction evidence="1">
        <text>[protein]-peptidylproline (omega=180) = [protein]-peptidylproline (omega=0)</text>
        <dbReference type="Rhea" id="RHEA:16237"/>
        <dbReference type="Rhea" id="RHEA-COMP:10747"/>
        <dbReference type="Rhea" id="RHEA-COMP:10748"/>
        <dbReference type="ChEBI" id="CHEBI:83833"/>
        <dbReference type="ChEBI" id="CHEBI:83834"/>
        <dbReference type="EC" id="5.2.1.8"/>
    </reaction>
</comment>
<feature type="chain" id="PRO_5028385639" description="peptidylprolyl isomerase" evidence="4">
    <location>
        <begin position="17"/>
        <end position="1169"/>
    </location>
</feature>
<dbReference type="Gene3D" id="3.10.50.40">
    <property type="match status" value="1"/>
</dbReference>
<feature type="compositionally biased region" description="Polar residues" evidence="3">
    <location>
        <begin position="1097"/>
        <end position="1106"/>
    </location>
</feature>
<feature type="region of interest" description="Disordered" evidence="3">
    <location>
        <begin position="1129"/>
        <end position="1169"/>
    </location>
</feature>
<dbReference type="InterPro" id="IPR001179">
    <property type="entry name" value="PPIase_FKBP_dom"/>
</dbReference>
<dbReference type="OrthoDB" id="77911at2759"/>
<feature type="domain" description="PPIase FKBP-type" evidence="5">
    <location>
        <begin position="218"/>
        <end position="310"/>
    </location>
</feature>
<evidence type="ECO:0000256" key="1">
    <source>
        <dbReference type="PROSITE-ProRule" id="PRU00277"/>
    </source>
</evidence>